<keyword evidence="3" id="KW-1185">Reference proteome</keyword>
<dbReference type="Pfam" id="PF02798">
    <property type="entry name" value="GST_N"/>
    <property type="match status" value="1"/>
</dbReference>
<keyword evidence="2" id="KW-0808">Transferase</keyword>
<accession>A0A371X942</accession>
<dbReference type="Gene3D" id="1.20.1050.10">
    <property type="match status" value="1"/>
</dbReference>
<dbReference type="PROSITE" id="PS50404">
    <property type="entry name" value="GST_NTER"/>
    <property type="match status" value="1"/>
</dbReference>
<dbReference type="PANTHER" id="PTHR44051">
    <property type="entry name" value="GLUTATHIONE S-TRANSFERASE-RELATED"/>
    <property type="match status" value="1"/>
</dbReference>
<protein>
    <submittedName>
        <fullName evidence="2">Glutathione S-transferase</fullName>
    </submittedName>
</protein>
<evidence type="ECO:0000259" key="1">
    <source>
        <dbReference type="PROSITE" id="PS50404"/>
    </source>
</evidence>
<dbReference type="RefSeq" id="WP_116625092.1">
    <property type="nucleotide sequence ID" value="NZ_QURN01000014.1"/>
</dbReference>
<dbReference type="InterPro" id="IPR036249">
    <property type="entry name" value="Thioredoxin-like_sf"/>
</dbReference>
<comment type="caution">
    <text evidence="2">The sequence shown here is derived from an EMBL/GenBank/DDBJ whole genome shotgun (WGS) entry which is preliminary data.</text>
</comment>
<reference evidence="3" key="1">
    <citation type="submission" date="2018-08" db="EMBL/GenBank/DDBJ databases">
        <authorList>
            <person name="Im W.T."/>
        </authorList>
    </citation>
    <scope>NUCLEOTIDE SEQUENCE [LARGE SCALE GENOMIC DNA]</scope>
    <source>
        <strain evidence="3">LA-28</strain>
    </source>
</reference>
<dbReference type="PANTHER" id="PTHR44051:SF8">
    <property type="entry name" value="GLUTATHIONE S-TRANSFERASE GSTA"/>
    <property type="match status" value="1"/>
</dbReference>
<gene>
    <name evidence="2" type="ORF">DY251_16925</name>
</gene>
<proteinExistence type="predicted"/>
<sequence>MLTFYFAPWSRSVGVHWLLEEIGARYERIHIDIRAKDGVPESYREVQPNKKVPAIDHNGTVVTERAAICLYLTEAFPDAQLAPPVGTADRAAFLTWLIYCDSVFDPAVSAHAQGISYRSGSFSFGSYEDMLANVRKRLARSKFVAGDNFTAADTQMASGLFFTMNVLKAMPNDPVFREYLSRTLSRPAYQRIMSVEKEIAEAGASANQPVMP</sequence>
<dbReference type="CDD" id="cd03046">
    <property type="entry name" value="GST_N_GTT1_like"/>
    <property type="match status" value="1"/>
</dbReference>
<dbReference type="InterPro" id="IPR004045">
    <property type="entry name" value="Glutathione_S-Trfase_N"/>
</dbReference>
<dbReference type="AlphaFoldDB" id="A0A371X942"/>
<dbReference type="SFLD" id="SFLDG00358">
    <property type="entry name" value="Main_(cytGST)"/>
    <property type="match status" value="1"/>
</dbReference>
<dbReference type="EMBL" id="QURN01000014">
    <property type="protein sequence ID" value="RFC65721.1"/>
    <property type="molecule type" value="Genomic_DNA"/>
</dbReference>
<dbReference type="SUPFAM" id="SSF52833">
    <property type="entry name" value="Thioredoxin-like"/>
    <property type="match status" value="1"/>
</dbReference>
<feature type="domain" description="GST N-terminal" evidence="1">
    <location>
        <begin position="1"/>
        <end position="80"/>
    </location>
</feature>
<dbReference type="InterPro" id="IPR040079">
    <property type="entry name" value="Glutathione_S-Trfase"/>
</dbReference>
<dbReference type="SFLD" id="SFLDS00019">
    <property type="entry name" value="Glutathione_Transferase_(cytos"/>
    <property type="match status" value="1"/>
</dbReference>
<evidence type="ECO:0000313" key="3">
    <source>
        <dbReference type="Proteomes" id="UP000262379"/>
    </source>
</evidence>
<dbReference type="InterPro" id="IPR036282">
    <property type="entry name" value="Glutathione-S-Trfase_C_sf"/>
</dbReference>
<dbReference type="SFLD" id="SFLDG01150">
    <property type="entry name" value="Main.1:_Beta-like"/>
    <property type="match status" value="1"/>
</dbReference>
<dbReference type="Gene3D" id="3.40.30.10">
    <property type="entry name" value="Glutaredoxin"/>
    <property type="match status" value="1"/>
</dbReference>
<evidence type="ECO:0000313" key="2">
    <source>
        <dbReference type="EMBL" id="RFC65721.1"/>
    </source>
</evidence>
<dbReference type="Proteomes" id="UP000262379">
    <property type="component" value="Unassembled WGS sequence"/>
</dbReference>
<dbReference type="GO" id="GO:0016740">
    <property type="term" value="F:transferase activity"/>
    <property type="evidence" value="ECO:0007669"/>
    <property type="project" value="UniProtKB-KW"/>
</dbReference>
<dbReference type="SUPFAM" id="SSF47616">
    <property type="entry name" value="GST C-terminal domain-like"/>
    <property type="match status" value="1"/>
</dbReference>
<organism evidence="2 3">
    <name type="scientific">Mesorhizobium denitrificans</name>
    <dbReference type="NCBI Taxonomy" id="2294114"/>
    <lineage>
        <taxon>Bacteria</taxon>
        <taxon>Pseudomonadati</taxon>
        <taxon>Pseudomonadota</taxon>
        <taxon>Alphaproteobacteria</taxon>
        <taxon>Hyphomicrobiales</taxon>
        <taxon>Phyllobacteriaceae</taxon>
        <taxon>Mesorhizobium</taxon>
    </lineage>
</organism>
<name>A0A371X942_9HYPH</name>